<accession>A0ABN2IMD4</accession>
<name>A0ABN2IMD4_9ACTN</name>
<reference evidence="2 3" key="1">
    <citation type="journal article" date="2019" name="Int. J. Syst. Evol. Microbiol.">
        <title>The Global Catalogue of Microorganisms (GCM) 10K type strain sequencing project: providing services to taxonomists for standard genome sequencing and annotation.</title>
        <authorList>
            <consortium name="The Broad Institute Genomics Platform"/>
            <consortium name="The Broad Institute Genome Sequencing Center for Infectious Disease"/>
            <person name="Wu L."/>
            <person name="Ma J."/>
        </authorList>
    </citation>
    <scope>NUCLEOTIDE SEQUENCE [LARGE SCALE GENOMIC DNA]</scope>
    <source>
        <strain evidence="2 3">JCM 13244</strain>
    </source>
</reference>
<evidence type="ECO:0000256" key="1">
    <source>
        <dbReference type="SAM" id="MobiDB-lite"/>
    </source>
</evidence>
<feature type="compositionally biased region" description="Basic and acidic residues" evidence="1">
    <location>
        <begin position="63"/>
        <end position="85"/>
    </location>
</feature>
<gene>
    <name evidence="2" type="ORF">GCM10009680_55920</name>
</gene>
<feature type="compositionally biased region" description="Low complexity" evidence="1">
    <location>
        <begin position="52"/>
        <end position="62"/>
    </location>
</feature>
<comment type="caution">
    <text evidence="2">The sequence shown here is derived from an EMBL/GenBank/DDBJ whole genome shotgun (WGS) entry which is preliminary data.</text>
</comment>
<dbReference type="Proteomes" id="UP001499947">
    <property type="component" value="Unassembled WGS sequence"/>
</dbReference>
<evidence type="ECO:0000313" key="2">
    <source>
        <dbReference type="EMBL" id="GAA1707942.1"/>
    </source>
</evidence>
<keyword evidence="3" id="KW-1185">Reference proteome</keyword>
<dbReference type="EMBL" id="BAAALR010000063">
    <property type="protein sequence ID" value="GAA1707942.1"/>
    <property type="molecule type" value="Genomic_DNA"/>
</dbReference>
<evidence type="ECO:0000313" key="3">
    <source>
        <dbReference type="Proteomes" id="UP001499947"/>
    </source>
</evidence>
<protein>
    <recommendedName>
        <fullName evidence="4">Secreted protein</fullName>
    </recommendedName>
</protein>
<evidence type="ECO:0008006" key="4">
    <source>
        <dbReference type="Google" id="ProtNLM"/>
    </source>
</evidence>
<organism evidence="2 3">
    <name type="scientific">Streptomyces yatensis</name>
    <dbReference type="NCBI Taxonomy" id="155177"/>
    <lineage>
        <taxon>Bacteria</taxon>
        <taxon>Bacillati</taxon>
        <taxon>Actinomycetota</taxon>
        <taxon>Actinomycetes</taxon>
        <taxon>Kitasatosporales</taxon>
        <taxon>Streptomycetaceae</taxon>
        <taxon>Streptomyces</taxon>
        <taxon>Streptomyces violaceusniger group</taxon>
    </lineage>
</organism>
<sequence>MIGLRGRPAFTGCPGRAALLMGLVVLIAVHLAGAVHGAAFEGSHVGLDAVESSHATAPAAPAHGHEQEHEHEAHGHIDHAADRPRGPARSPDDLGADPADDGLVLFPSLPESPVAYMAGLSQGAAAPRGRFTLVLHCVWRV</sequence>
<feature type="region of interest" description="Disordered" evidence="1">
    <location>
        <begin position="52"/>
        <end position="102"/>
    </location>
</feature>
<proteinExistence type="predicted"/>
<dbReference type="RefSeq" id="WP_211122392.1">
    <property type="nucleotide sequence ID" value="NZ_BAAALR010000063.1"/>
</dbReference>